<evidence type="ECO:0000313" key="3">
    <source>
        <dbReference type="WBParaSite" id="ACOC_0001167401-mRNA-1"/>
    </source>
</evidence>
<dbReference type="AlphaFoldDB" id="A0A0R3PYX6"/>
<proteinExistence type="predicted"/>
<gene>
    <name evidence="1" type="ORF">ACOC_LOCUS11675</name>
</gene>
<keyword evidence="2" id="KW-1185">Reference proteome</keyword>
<evidence type="ECO:0000313" key="2">
    <source>
        <dbReference type="Proteomes" id="UP000267027"/>
    </source>
</evidence>
<protein>
    <submittedName>
        <fullName evidence="3">Transposase</fullName>
    </submittedName>
</protein>
<organism evidence="3">
    <name type="scientific">Angiostrongylus costaricensis</name>
    <name type="common">Nematode worm</name>
    <dbReference type="NCBI Taxonomy" id="334426"/>
    <lineage>
        <taxon>Eukaryota</taxon>
        <taxon>Metazoa</taxon>
        <taxon>Ecdysozoa</taxon>
        <taxon>Nematoda</taxon>
        <taxon>Chromadorea</taxon>
        <taxon>Rhabditida</taxon>
        <taxon>Rhabditina</taxon>
        <taxon>Rhabditomorpha</taxon>
        <taxon>Strongyloidea</taxon>
        <taxon>Metastrongylidae</taxon>
        <taxon>Angiostrongylus</taxon>
    </lineage>
</organism>
<sequence>MTKILKTGIDPHLPNHKGSIRVTNGSNKSMFMAKRVDENAVAASDSTVVTCFDQQFLSDVIDGIERVPSSRLSQSDDVVPYPSCLLKSSIED</sequence>
<dbReference type="Proteomes" id="UP000267027">
    <property type="component" value="Unassembled WGS sequence"/>
</dbReference>
<reference evidence="3" key="1">
    <citation type="submission" date="2017-02" db="UniProtKB">
        <authorList>
            <consortium name="WormBaseParasite"/>
        </authorList>
    </citation>
    <scope>IDENTIFICATION</scope>
</reference>
<dbReference type="OrthoDB" id="5895902at2759"/>
<name>A0A0R3PYX6_ANGCS</name>
<reference evidence="1 2" key="2">
    <citation type="submission" date="2018-11" db="EMBL/GenBank/DDBJ databases">
        <authorList>
            <consortium name="Pathogen Informatics"/>
        </authorList>
    </citation>
    <scope>NUCLEOTIDE SEQUENCE [LARGE SCALE GENOMIC DNA]</scope>
    <source>
        <strain evidence="1 2">Costa Rica</strain>
    </source>
</reference>
<accession>A0A0R3PYX6</accession>
<dbReference type="EMBL" id="UYYA01004756">
    <property type="protein sequence ID" value="VDM63260.1"/>
    <property type="molecule type" value="Genomic_DNA"/>
</dbReference>
<dbReference type="WBParaSite" id="ACOC_0001167401-mRNA-1">
    <property type="protein sequence ID" value="ACOC_0001167401-mRNA-1"/>
    <property type="gene ID" value="ACOC_0001167401"/>
</dbReference>
<evidence type="ECO:0000313" key="1">
    <source>
        <dbReference type="EMBL" id="VDM63260.1"/>
    </source>
</evidence>